<sequence length="78" mass="8693">MASSDVDWKPKIGMKDWKPKIFRFSDTPSVKELTSHMVDGVSCSAPPTYAPPQAHEDQFNYTAMLMAPLDDTNIGALY</sequence>
<dbReference type="AlphaFoldDB" id="A0A072USA4"/>
<keyword evidence="3" id="KW-1185">Reference proteome</keyword>
<dbReference type="HOGENOM" id="CLU_2625703_0_0_1"/>
<proteinExistence type="predicted"/>
<dbReference type="Proteomes" id="UP000002051">
    <property type="component" value="Chromosome 4"/>
</dbReference>
<reference evidence="1 3" key="2">
    <citation type="journal article" date="2014" name="BMC Genomics">
        <title>An improved genome release (version Mt4.0) for the model legume Medicago truncatula.</title>
        <authorList>
            <person name="Tang H."/>
            <person name="Krishnakumar V."/>
            <person name="Bidwell S."/>
            <person name="Rosen B."/>
            <person name="Chan A."/>
            <person name="Zhou S."/>
            <person name="Gentzbittel L."/>
            <person name="Childs K.L."/>
            <person name="Yandell M."/>
            <person name="Gundlach H."/>
            <person name="Mayer K.F."/>
            <person name="Schwartz D.C."/>
            <person name="Town C.D."/>
        </authorList>
    </citation>
    <scope>GENOME REANNOTATION</scope>
    <source>
        <strain evidence="1">A17</strain>
        <strain evidence="2 3">cv. Jemalong A17</strain>
    </source>
</reference>
<reference evidence="2" key="3">
    <citation type="submission" date="2015-04" db="UniProtKB">
        <authorList>
            <consortium name="EnsemblPlants"/>
        </authorList>
    </citation>
    <scope>IDENTIFICATION</scope>
    <source>
        <strain evidence="2">cv. Jemalong A17</strain>
    </source>
</reference>
<evidence type="ECO:0000313" key="2">
    <source>
        <dbReference type="EnsemblPlants" id="KEH32231"/>
    </source>
</evidence>
<dbReference type="EnsemblPlants" id="KEH32231">
    <property type="protein sequence ID" value="KEH32231"/>
    <property type="gene ID" value="MTR_4g117620"/>
</dbReference>
<evidence type="ECO:0000313" key="1">
    <source>
        <dbReference type="EMBL" id="KEH32231.1"/>
    </source>
</evidence>
<gene>
    <name evidence="1" type="ordered locus">MTR_4g117620</name>
</gene>
<dbReference type="EMBL" id="CM001220">
    <property type="protein sequence ID" value="KEH32231.1"/>
    <property type="molecule type" value="Genomic_DNA"/>
</dbReference>
<organism evidence="1 3">
    <name type="scientific">Medicago truncatula</name>
    <name type="common">Barrel medic</name>
    <name type="synonym">Medicago tribuloides</name>
    <dbReference type="NCBI Taxonomy" id="3880"/>
    <lineage>
        <taxon>Eukaryota</taxon>
        <taxon>Viridiplantae</taxon>
        <taxon>Streptophyta</taxon>
        <taxon>Embryophyta</taxon>
        <taxon>Tracheophyta</taxon>
        <taxon>Spermatophyta</taxon>
        <taxon>Magnoliopsida</taxon>
        <taxon>eudicotyledons</taxon>
        <taxon>Gunneridae</taxon>
        <taxon>Pentapetalae</taxon>
        <taxon>rosids</taxon>
        <taxon>fabids</taxon>
        <taxon>Fabales</taxon>
        <taxon>Fabaceae</taxon>
        <taxon>Papilionoideae</taxon>
        <taxon>50 kb inversion clade</taxon>
        <taxon>NPAAA clade</taxon>
        <taxon>Hologalegina</taxon>
        <taxon>IRL clade</taxon>
        <taxon>Trifolieae</taxon>
        <taxon>Medicago</taxon>
    </lineage>
</organism>
<reference evidence="1 3" key="1">
    <citation type="journal article" date="2011" name="Nature">
        <title>The Medicago genome provides insight into the evolution of rhizobial symbioses.</title>
        <authorList>
            <person name="Young N.D."/>
            <person name="Debelle F."/>
            <person name="Oldroyd G.E."/>
            <person name="Geurts R."/>
            <person name="Cannon S.B."/>
            <person name="Udvardi M.K."/>
            <person name="Benedito V.A."/>
            <person name="Mayer K.F."/>
            <person name="Gouzy J."/>
            <person name="Schoof H."/>
            <person name="Van de Peer Y."/>
            <person name="Proost S."/>
            <person name="Cook D.R."/>
            <person name="Meyers B.C."/>
            <person name="Spannagl M."/>
            <person name="Cheung F."/>
            <person name="De Mita S."/>
            <person name="Krishnakumar V."/>
            <person name="Gundlach H."/>
            <person name="Zhou S."/>
            <person name="Mudge J."/>
            <person name="Bharti A.K."/>
            <person name="Murray J.D."/>
            <person name="Naoumkina M.A."/>
            <person name="Rosen B."/>
            <person name="Silverstein K.A."/>
            <person name="Tang H."/>
            <person name="Rombauts S."/>
            <person name="Zhao P.X."/>
            <person name="Zhou P."/>
            <person name="Barbe V."/>
            <person name="Bardou P."/>
            <person name="Bechner M."/>
            <person name="Bellec A."/>
            <person name="Berger A."/>
            <person name="Berges H."/>
            <person name="Bidwell S."/>
            <person name="Bisseling T."/>
            <person name="Choisne N."/>
            <person name="Couloux A."/>
            <person name="Denny R."/>
            <person name="Deshpande S."/>
            <person name="Dai X."/>
            <person name="Doyle J.J."/>
            <person name="Dudez A.M."/>
            <person name="Farmer A.D."/>
            <person name="Fouteau S."/>
            <person name="Franken C."/>
            <person name="Gibelin C."/>
            <person name="Gish J."/>
            <person name="Goldstein S."/>
            <person name="Gonzalez A.J."/>
            <person name="Green P.J."/>
            <person name="Hallab A."/>
            <person name="Hartog M."/>
            <person name="Hua A."/>
            <person name="Humphray S.J."/>
            <person name="Jeong D.H."/>
            <person name="Jing Y."/>
            <person name="Jocker A."/>
            <person name="Kenton S.M."/>
            <person name="Kim D.J."/>
            <person name="Klee K."/>
            <person name="Lai H."/>
            <person name="Lang C."/>
            <person name="Lin S."/>
            <person name="Macmil S.L."/>
            <person name="Magdelenat G."/>
            <person name="Matthews L."/>
            <person name="McCorrison J."/>
            <person name="Monaghan E.L."/>
            <person name="Mun J.H."/>
            <person name="Najar F.Z."/>
            <person name="Nicholson C."/>
            <person name="Noirot C."/>
            <person name="O'Bleness M."/>
            <person name="Paule C.R."/>
            <person name="Poulain J."/>
            <person name="Prion F."/>
            <person name="Qin B."/>
            <person name="Qu C."/>
            <person name="Retzel E.F."/>
            <person name="Riddle C."/>
            <person name="Sallet E."/>
            <person name="Samain S."/>
            <person name="Samson N."/>
            <person name="Sanders I."/>
            <person name="Saurat O."/>
            <person name="Scarpelli C."/>
            <person name="Schiex T."/>
            <person name="Segurens B."/>
            <person name="Severin A.J."/>
            <person name="Sherrier D.J."/>
            <person name="Shi R."/>
            <person name="Sims S."/>
            <person name="Singer S.R."/>
            <person name="Sinharoy S."/>
            <person name="Sterck L."/>
            <person name="Viollet A."/>
            <person name="Wang B.B."/>
            <person name="Wang K."/>
            <person name="Wang M."/>
            <person name="Wang X."/>
            <person name="Warfsmann J."/>
            <person name="Weissenbach J."/>
            <person name="White D.D."/>
            <person name="White J.D."/>
            <person name="Wiley G.B."/>
            <person name="Wincker P."/>
            <person name="Xing Y."/>
            <person name="Yang L."/>
            <person name="Yao Z."/>
            <person name="Ying F."/>
            <person name="Zhai J."/>
            <person name="Zhou L."/>
            <person name="Zuber A."/>
            <person name="Denarie J."/>
            <person name="Dixon R.A."/>
            <person name="May G.D."/>
            <person name="Schwartz D.C."/>
            <person name="Rogers J."/>
            <person name="Quetier F."/>
            <person name="Town C.D."/>
            <person name="Roe B.A."/>
        </authorList>
    </citation>
    <scope>NUCLEOTIDE SEQUENCE [LARGE SCALE GENOMIC DNA]</scope>
    <source>
        <strain evidence="1">A17</strain>
        <strain evidence="2 3">cv. Jemalong A17</strain>
    </source>
</reference>
<protein>
    <submittedName>
        <fullName evidence="1 2">Uncharacterized protein</fullName>
    </submittedName>
</protein>
<accession>A0A072USA4</accession>
<name>A0A072USA4_MEDTR</name>
<evidence type="ECO:0000313" key="3">
    <source>
        <dbReference type="Proteomes" id="UP000002051"/>
    </source>
</evidence>